<reference evidence="2" key="1">
    <citation type="journal article" date="2019" name="Sci. Rep.">
        <title>Draft genome of Tanacetum cinerariifolium, the natural source of mosquito coil.</title>
        <authorList>
            <person name="Yamashiro T."/>
            <person name="Shiraishi A."/>
            <person name="Satake H."/>
            <person name="Nakayama K."/>
        </authorList>
    </citation>
    <scope>NUCLEOTIDE SEQUENCE</scope>
</reference>
<comment type="caution">
    <text evidence="2">The sequence shown here is derived from an EMBL/GenBank/DDBJ whole genome shotgun (WGS) entry which is preliminary data.</text>
</comment>
<name>A0A699KPQ3_TANCI</name>
<accession>A0A699KPQ3</accession>
<feature type="region of interest" description="Disordered" evidence="1">
    <location>
        <begin position="217"/>
        <end position="244"/>
    </location>
</feature>
<dbReference type="AlphaFoldDB" id="A0A699KPQ3"/>
<organism evidence="2">
    <name type="scientific">Tanacetum cinerariifolium</name>
    <name type="common">Dalmatian daisy</name>
    <name type="synonym">Chrysanthemum cinerariifolium</name>
    <dbReference type="NCBI Taxonomy" id="118510"/>
    <lineage>
        <taxon>Eukaryota</taxon>
        <taxon>Viridiplantae</taxon>
        <taxon>Streptophyta</taxon>
        <taxon>Embryophyta</taxon>
        <taxon>Tracheophyta</taxon>
        <taxon>Spermatophyta</taxon>
        <taxon>Magnoliopsida</taxon>
        <taxon>eudicotyledons</taxon>
        <taxon>Gunneridae</taxon>
        <taxon>Pentapetalae</taxon>
        <taxon>asterids</taxon>
        <taxon>campanulids</taxon>
        <taxon>Asterales</taxon>
        <taxon>Asteraceae</taxon>
        <taxon>Asteroideae</taxon>
        <taxon>Anthemideae</taxon>
        <taxon>Anthemidinae</taxon>
        <taxon>Tanacetum</taxon>
    </lineage>
</organism>
<sequence length="244" mass="27256">MAREDTNQSSTPPIASPKASQMVSSVKLPILKKDEAGNEVEVPPIIAQQILARTREIKAKSTLLMAIPGEHLARFYGIKDAKTIWDAIKTRFGGNAESKKMQKNADIKGSSGLYSNSQNVAFVSSESTSSTKELNAAYSVFTATGHNDLEEIDLKWQVVMLSIWVKQFYKKTRRKLEFNGKEPVGFNKTMVECFNCHRRWHFSKDCRTARILGNKGRDAGNAGYRGRNNGKRLAKEKDEKALVA</sequence>
<feature type="region of interest" description="Disordered" evidence="1">
    <location>
        <begin position="1"/>
        <end position="23"/>
    </location>
</feature>
<evidence type="ECO:0000313" key="2">
    <source>
        <dbReference type="EMBL" id="GFB00248.1"/>
    </source>
</evidence>
<feature type="compositionally biased region" description="Basic and acidic residues" evidence="1">
    <location>
        <begin position="233"/>
        <end position="244"/>
    </location>
</feature>
<feature type="compositionally biased region" description="Polar residues" evidence="1">
    <location>
        <begin position="7"/>
        <end position="23"/>
    </location>
</feature>
<dbReference type="EMBL" id="BKCJ010531200">
    <property type="protein sequence ID" value="GFB00248.1"/>
    <property type="molecule type" value="Genomic_DNA"/>
</dbReference>
<protein>
    <submittedName>
        <fullName evidence="2">Ribonuclease H-like domain-containing protein</fullName>
    </submittedName>
</protein>
<proteinExistence type="predicted"/>
<evidence type="ECO:0000256" key="1">
    <source>
        <dbReference type="SAM" id="MobiDB-lite"/>
    </source>
</evidence>
<gene>
    <name evidence="2" type="ORF">Tci_672219</name>
</gene>